<keyword evidence="2" id="KW-1185">Reference proteome</keyword>
<accession>A0AAE3G419</accession>
<evidence type="ECO:0000313" key="1">
    <source>
        <dbReference type="EMBL" id="MCP1674366.1"/>
    </source>
</evidence>
<proteinExistence type="predicted"/>
<dbReference type="EMBL" id="JALJXV010000003">
    <property type="protein sequence ID" value="MCP1674366.1"/>
    <property type="molecule type" value="Genomic_DNA"/>
</dbReference>
<dbReference type="AlphaFoldDB" id="A0AAE3G419"/>
<comment type="caution">
    <text evidence="1">The sequence shown here is derived from an EMBL/GenBank/DDBJ whole genome shotgun (WGS) entry which is preliminary data.</text>
</comment>
<organism evidence="1 2">
    <name type="scientific">Natronocella acetinitrilica</name>
    <dbReference type="NCBI Taxonomy" id="414046"/>
    <lineage>
        <taxon>Bacteria</taxon>
        <taxon>Pseudomonadati</taxon>
        <taxon>Pseudomonadota</taxon>
        <taxon>Gammaproteobacteria</taxon>
        <taxon>Chromatiales</taxon>
        <taxon>Ectothiorhodospiraceae</taxon>
        <taxon>Natronocella</taxon>
    </lineage>
</organism>
<evidence type="ECO:0000313" key="2">
    <source>
        <dbReference type="Proteomes" id="UP001205843"/>
    </source>
</evidence>
<name>A0AAE3G419_9GAMM</name>
<dbReference type="Proteomes" id="UP001205843">
    <property type="component" value="Unassembled WGS sequence"/>
</dbReference>
<gene>
    <name evidence="1" type="ORF">J2T57_001468</name>
</gene>
<protein>
    <submittedName>
        <fullName evidence="1">Uncharacterized protein</fullName>
    </submittedName>
</protein>
<reference evidence="1" key="1">
    <citation type="submission" date="2022-03" db="EMBL/GenBank/DDBJ databases">
        <title>Genomic Encyclopedia of Type Strains, Phase III (KMG-III): the genomes of soil and plant-associated and newly described type strains.</title>
        <authorList>
            <person name="Whitman W."/>
        </authorList>
    </citation>
    <scope>NUCLEOTIDE SEQUENCE</scope>
    <source>
        <strain evidence="1">ANL 6-2</strain>
    </source>
</reference>
<sequence length="75" mass="8814">MLREITCAVVGHRFRLAQALTDQAQRLHCTRCRRSYAVLLDSSLPAVRWDADFHRLYAHYGVDVIYHPWEFGRTP</sequence>
<dbReference type="RefSeq" id="WP_253476315.1">
    <property type="nucleotide sequence ID" value="NZ_JALJXV010000003.1"/>
</dbReference>